<reference evidence="1" key="1">
    <citation type="submission" date="2021-03" db="EMBL/GenBank/DDBJ databases">
        <title>Draft genome sequence of rust myrtle Austropuccinia psidii MF-1, a brazilian biotype.</title>
        <authorList>
            <person name="Quecine M.C."/>
            <person name="Pachon D.M.R."/>
            <person name="Bonatelli M.L."/>
            <person name="Correr F.H."/>
            <person name="Franceschini L.M."/>
            <person name="Leite T.F."/>
            <person name="Margarido G.R.A."/>
            <person name="Almeida C.A."/>
            <person name="Ferrarezi J.A."/>
            <person name="Labate C.A."/>
        </authorList>
    </citation>
    <scope>NUCLEOTIDE SEQUENCE</scope>
    <source>
        <strain evidence="1">MF-1</strain>
    </source>
</reference>
<sequence>MGYMSEDRKKDRVASKNWWPQWEQELSEYITTWEIFQKAIKRHGKTYGLLQHIEERKNPWEMIKMDCVTVIFPGGKENFNDFLVIVDRYSQCFRFLPS</sequence>
<keyword evidence="2" id="KW-1185">Reference proteome</keyword>
<dbReference type="Proteomes" id="UP000765509">
    <property type="component" value="Unassembled WGS sequence"/>
</dbReference>
<protein>
    <submittedName>
        <fullName evidence="1">Uncharacterized protein</fullName>
    </submittedName>
</protein>
<accession>A0A9Q3BV91</accession>
<gene>
    <name evidence="1" type="ORF">O181_011418</name>
</gene>
<evidence type="ECO:0000313" key="2">
    <source>
        <dbReference type="Proteomes" id="UP000765509"/>
    </source>
</evidence>
<proteinExistence type="predicted"/>
<dbReference type="AlphaFoldDB" id="A0A9Q3BV91"/>
<comment type="caution">
    <text evidence="1">The sequence shown here is derived from an EMBL/GenBank/DDBJ whole genome shotgun (WGS) entry which is preliminary data.</text>
</comment>
<organism evidence="1 2">
    <name type="scientific">Austropuccinia psidii MF-1</name>
    <dbReference type="NCBI Taxonomy" id="1389203"/>
    <lineage>
        <taxon>Eukaryota</taxon>
        <taxon>Fungi</taxon>
        <taxon>Dikarya</taxon>
        <taxon>Basidiomycota</taxon>
        <taxon>Pucciniomycotina</taxon>
        <taxon>Pucciniomycetes</taxon>
        <taxon>Pucciniales</taxon>
        <taxon>Sphaerophragmiaceae</taxon>
        <taxon>Austropuccinia</taxon>
    </lineage>
</organism>
<name>A0A9Q3BV91_9BASI</name>
<evidence type="ECO:0000313" key="1">
    <source>
        <dbReference type="EMBL" id="MBW0471703.1"/>
    </source>
</evidence>
<dbReference type="EMBL" id="AVOT02002838">
    <property type="protein sequence ID" value="MBW0471703.1"/>
    <property type="molecule type" value="Genomic_DNA"/>
</dbReference>
<dbReference type="OrthoDB" id="10267344at2759"/>